<dbReference type="AlphaFoldDB" id="A0A8T0A384"/>
<dbReference type="EMBL" id="JABEBT010000005">
    <property type="protein sequence ID" value="KAF7639443.1"/>
    <property type="molecule type" value="Genomic_DNA"/>
</dbReference>
<name>A0A8T0A384_9BILA</name>
<organism evidence="2 3">
    <name type="scientific">Meloidogyne graminicola</name>
    <dbReference type="NCBI Taxonomy" id="189291"/>
    <lineage>
        <taxon>Eukaryota</taxon>
        <taxon>Metazoa</taxon>
        <taxon>Ecdysozoa</taxon>
        <taxon>Nematoda</taxon>
        <taxon>Chromadorea</taxon>
        <taxon>Rhabditida</taxon>
        <taxon>Tylenchina</taxon>
        <taxon>Tylenchomorpha</taxon>
        <taxon>Tylenchoidea</taxon>
        <taxon>Meloidogynidae</taxon>
        <taxon>Meloidogyninae</taxon>
        <taxon>Meloidogyne</taxon>
    </lineage>
</organism>
<feature type="region of interest" description="Disordered" evidence="1">
    <location>
        <begin position="25"/>
        <end position="54"/>
    </location>
</feature>
<keyword evidence="3" id="KW-1185">Reference proteome</keyword>
<proteinExistence type="predicted"/>
<gene>
    <name evidence="2" type="ORF">Mgra_00001119</name>
</gene>
<comment type="caution">
    <text evidence="2">The sequence shown here is derived from an EMBL/GenBank/DDBJ whole genome shotgun (WGS) entry which is preliminary data.</text>
</comment>
<dbReference type="Proteomes" id="UP000605970">
    <property type="component" value="Unassembled WGS sequence"/>
</dbReference>
<feature type="compositionally biased region" description="Basic and acidic residues" evidence="1">
    <location>
        <begin position="25"/>
        <end position="36"/>
    </location>
</feature>
<sequence length="94" mass="10782">MHASLKHFNALSLNLGRPLKSEYATHSKLEEQENGRQQRRAYKKSPNQQLSESKFASNLRTKNTFVCCCKLVISSFTFSCPVTERRSECRVRGS</sequence>
<accession>A0A8T0A384</accession>
<evidence type="ECO:0000256" key="1">
    <source>
        <dbReference type="SAM" id="MobiDB-lite"/>
    </source>
</evidence>
<evidence type="ECO:0000313" key="2">
    <source>
        <dbReference type="EMBL" id="KAF7639443.1"/>
    </source>
</evidence>
<evidence type="ECO:0000313" key="3">
    <source>
        <dbReference type="Proteomes" id="UP000605970"/>
    </source>
</evidence>
<reference evidence="2" key="1">
    <citation type="journal article" date="2020" name="Ecol. Evol.">
        <title>Genome structure and content of the rice root-knot nematode (Meloidogyne graminicola).</title>
        <authorList>
            <person name="Phan N.T."/>
            <person name="Danchin E.G.J."/>
            <person name="Klopp C."/>
            <person name="Perfus-Barbeoch L."/>
            <person name="Kozlowski D.K."/>
            <person name="Koutsovoulos G.D."/>
            <person name="Lopez-Roques C."/>
            <person name="Bouchez O."/>
            <person name="Zahm M."/>
            <person name="Besnard G."/>
            <person name="Bellafiore S."/>
        </authorList>
    </citation>
    <scope>NUCLEOTIDE SEQUENCE</scope>
    <source>
        <strain evidence="2">VN-18</strain>
    </source>
</reference>
<protein>
    <submittedName>
        <fullName evidence="2">Uncharacterized protein</fullName>
    </submittedName>
</protein>
<feature type="compositionally biased region" description="Polar residues" evidence="1">
    <location>
        <begin position="45"/>
        <end position="54"/>
    </location>
</feature>